<proteinExistence type="predicted"/>
<evidence type="ECO:0000256" key="2">
    <source>
        <dbReference type="ARBA" id="ARBA00022679"/>
    </source>
</evidence>
<evidence type="ECO:0000259" key="4">
    <source>
        <dbReference type="Pfam" id="PF00891"/>
    </source>
</evidence>
<evidence type="ECO:0000259" key="5">
    <source>
        <dbReference type="Pfam" id="PF08100"/>
    </source>
</evidence>
<dbReference type="OrthoDB" id="1606438at2759"/>
<dbReference type="InterPro" id="IPR036390">
    <property type="entry name" value="WH_DNA-bd_sf"/>
</dbReference>
<dbReference type="InterPro" id="IPR036388">
    <property type="entry name" value="WH-like_DNA-bd_sf"/>
</dbReference>
<dbReference type="Pfam" id="PF00891">
    <property type="entry name" value="Methyltransf_2"/>
    <property type="match status" value="1"/>
</dbReference>
<dbReference type="SUPFAM" id="SSF53335">
    <property type="entry name" value="S-adenosyl-L-methionine-dependent methyltransferases"/>
    <property type="match status" value="1"/>
</dbReference>
<feature type="domain" description="O-methyltransferase C-terminal" evidence="4">
    <location>
        <begin position="288"/>
        <end position="458"/>
    </location>
</feature>
<comment type="caution">
    <text evidence="6">The sequence shown here is derived from an EMBL/GenBank/DDBJ whole genome shotgun (WGS) entry which is preliminary data.</text>
</comment>
<dbReference type="Gene3D" id="3.40.50.150">
    <property type="entry name" value="Vaccinia Virus protein VP39"/>
    <property type="match status" value="1"/>
</dbReference>
<dbReference type="InterPro" id="IPR029063">
    <property type="entry name" value="SAM-dependent_MTases_sf"/>
</dbReference>
<dbReference type="GO" id="GO:0032259">
    <property type="term" value="P:methylation"/>
    <property type="evidence" value="ECO:0007669"/>
    <property type="project" value="UniProtKB-KW"/>
</dbReference>
<dbReference type="EMBL" id="VICG01000010">
    <property type="protein sequence ID" value="KAA8567705.1"/>
    <property type="molecule type" value="Genomic_DNA"/>
</dbReference>
<name>A0A5M9JKX9_MONFR</name>
<organism evidence="6 7">
    <name type="scientific">Monilinia fructicola</name>
    <name type="common">Brown rot fungus</name>
    <name type="synonym">Ciboria fructicola</name>
    <dbReference type="NCBI Taxonomy" id="38448"/>
    <lineage>
        <taxon>Eukaryota</taxon>
        <taxon>Fungi</taxon>
        <taxon>Dikarya</taxon>
        <taxon>Ascomycota</taxon>
        <taxon>Pezizomycotina</taxon>
        <taxon>Leotiomycetes</taxon>
        <taxon>Helotiales</taxon>
        <taxon>Sclerotiniaceae</taxon>
        <taxon>Monilinia</taxon>
    </lineage>
</organism>
<dbReference type="Proteomes" id="UP000322873">
    <property type="component" value="Unassembled WGS sequence"/>
</dbReference>
<reference evidence="6 7" key="1">
    <citation type="submission" date="2019-06" db="EMBL/GenBank/DDBJ databases">
        <title>Genome Sequence of the Brown Rot Fungal Pathogen Monilinia fructicola.</title>
        <authorList>
            <person name="De Miccolis Angelini R.M."/>
            <person name="Landi L."/>
            <person name="Abate D."/>
            <person name="Pollastro S."/>
            <person name="Romanazzi G."/>
            <person name="Faretra F."/>
        </authorList>
    </citation>
    <scope>NUCLEOTIDE SEQUENCE [LARGE SCALE GENOMIC DNA]</scope>
    <source>
        <strain evidence="6 7">Mfrc123</strain>
    </source>
</reference>
<keyword evidence="7" id="KW-1185">Reference proteome</keyword>
<keyword evidence="1" id="KW-0489">Methyltransferase</keyword>
<dbReference type="InterPro" id="IPR016461">
    <property type="entry name" value="COMT-like"/>
</dbReference>
<protein>
    <submittedName>
        <fullName evidence="6">Uncharacterized protein</fullName>
    </submittedName>
</protein>
<dbReference type="PANTHER" id="PTHR43712:SF16">
    <property type="entry name" value="O-METHYLTRANSFERASE ELCB"/>
    <property type="match status" value="1"/>
</dbReference>
<dbReference type="SUPFAM" id="SSF46785">
    <property type="entry name" value="Winged helix' DNA-binding domain"/>
    <property type="match status" value="1"/>
</dbReference>
<keyword evidence="3" id="KW-0949">S-adenosyl-L-methionine</keyword>
<dbReference type="PANTHER" id="PTHR43712">
    <property type="entry name" value="PUTATIVE (AFU_ORTHOLOGUE AFUA_4G14580)-RELATED"/>
    <property type="match status" value="1"/>
</dbReference>
<accession>A0A5M9JKX9</accession>
<dbReference type="InterPro" id="IPR001077">
    <property type="entry name" value="COMT_C"/>
</dbReference>
<evidence type="ECO:0000256" key="3">
    <source>
        <dbReference type="ARBA" id="ARBA00022691"/>
    </source>
</evidence>
<evidence type="ECO:0000313" key="7">
    <source>
        <dbReference type="Proteomes" id="UP000322873"/>
    </source>
</evidence>
<keyword evidence="2" id="KW-0808">Transferase</keyword>
<dbReference type="GO" id="GO:0008171">
    <property type="term" value="F:O-methyltransferase activity"/>
    <property type="evidence" value="ECO:0007669"/>
    <property type="project" value="InterPro"/>
</dbReference>
<evidence type="ECO:0000256" key="1">
    <source>
        <dbReference type="ARBA" id="ARBA00022603"/>
    </source>
</evidence>
<dbReference type="InterPro" id="IPR012967">
    <property type="entry name" value="COMT_dimerisation"/>
</dbReference>
<gene>
    <name evidence="6" type="ORF">EYC84_008177</name>
</gene>
<evidence type="ECO:0000313" key="6">
    <source>
        <dbReference type="EMBL" id="KAA8567705.1"/>
    </source>
</evidence>
<sequence length="481" mass="53294">MATNIFQRAAMSLGRRSFTASRSNRLPSTTSLTTESSVLHKFFDPPHLLHSSPLSESPTSSLVKLAATITRETEKLSAYLKDNGIQEPSFDATSAVAFPKLPEDLRKSREEIIIATKELGDLVTGAEEGLRWLAMDFYDVLSLQAIYHYNIAKSIPLGGTATFEEIAQKVGLDVINVRRFMRHAMSNRIFQEVEPEVVSHTAASKMLAEDQSMMDWVGVCVEECWPSAGKTIEALTQYPSASEPTQTGFCLANGTMDIEDLFVTIGKSPLRAKRFGGAMASFTSGEGYEITHLVENYDWAFIDSYSGTIVDLGGSHGFVCIELAKRFSNLNFVVQDLSKTIASAPALDASISPRIKYMVHDFHSPQPIKNADVYMFRWVMHNHSNKYAINMLCQLKPALKKGARILINDYCLPEAGKGSVGLEEKAMRTMDINMLSVLNAQERGENDWADLFGAVKGFRFLGVKRPVGCRMSLIEAVWEGE</sequence>
<dbReference type="VEuPathDB" id="FungiDB:MFRU_010g01630"/>
<dbReference type="Gene3D" id="1.10.10.10">
    <property type="entry name" value="Winged helix-like DNA-binding domain superfamily/Winged helix DNA-binding domain"/>
    <property type="match status" value="1"/>
</dbReference>
<feature type="domain" description="O-methyltransferase dimerisation" evidence="5">
    <location>
        <begin position="137"/>
        <end position="209"/>
    </location>
</feature>
<dbReference type="AlphaFoldDB" id="A0A5M9JKX9"/>
<dbReference type="Pfam" id="PF08100">
    <property type="entry name" value="Dimerisation"/>
    <property type="match status" value="1"/>
</dbReference>
<dbReference type="PROSITE" id="PS51683">
    <property type="entry name" value="SAM_OMT_II"/>
    <property type="match status" value="1"/>
</dbReference>